<dbReference type="PANTHER" id="PTHR45527:SF1">
    <property type="entry name" value="FATTY ACID SYNTHASE"/>
    <property type="match status" value="1"/>
</dbReference>
<dbReference type="Proteomes" id="UP000019277">
    <property type="component" value="Unassembled WGS sequence"/>
</dbReference>
<dbReference type="FunFam" id="3.30.300.30:FF:000010">
    <property type="entry name" value="Enterobactin synthetase component F"/>
    <property type="match status" value="3"/>
</dbReference>
<feature type="domain" description="Carrier" evidence="7">
    <location>
        <begin position="4644"/>
        <end position="4718"/>
    </location>
</feature>
<dbReference type="Gene3D" id="3.40.50.1820">
    <property type="entry name" value="alpha/beta hydrolase"/>
    <property type="match status" value="1"/>
</dbReference>
<dbReference type="SUPFAM" id="SSF56801">
    <property type="entry name" value="Acetyl-CoA synthetase-like"/>
    <property type="match status" value="6"/>
</dbReference>
<evidence type="ECO:0000256" key="5">
    <source>
        <dbReference type="ARBA" id="ARBA00023194"/>
    </source>
</evidence>
<keyword evidence="9" id="KW-1185">Reference proteome</keyword>
<dbReference type="EC" id="2.7.7.-" evidence="8"/>
<dbReference type="FunFam" id="3.40.50.12780:FF:000012">
    <property type="entry name" value="Non-ribosomal peptide synthetase"/>
    <property type="match status" value="2"/>
</dbReference>
<feature type="domain" description="Carrier" evidence="7">
    <location>
        <begin position="2036"/>
        <end position="2111"/>
    </location>
</feature>
<dbReference type="NCBIfam" id="NF003417">
    <property type="entry name" value="PRK04813.1"/>
    <property type="match status" value="6"/>
</dbReference>
<comment type="caution">
    <text evidence="8">The sequence shown here is derived from an EMBL/GenBank/DDBJ whole genome shotgun (WGS) entry which is preliminary data.</text>
</comment>
<feature type="region of interest" description="Disordered" evidence="6">
    <location>
        <begin position="1041"/>
        <end position="1061"/>
    </location>
</feature>
<evidence type="ECO:0000256" key="3">
    <source>
        <dbReference type="ARBA" id="ARBA00022553"/>
    </source>
</evidence>
<dbReference type="EMBL" id="AYXG01000139">
    <property type="protein sequence ID" value="EWC60856.1"/>
    <property type="molecule type" value="Genomic_DNA"/>
</dbReference>
<dbReference type="SMART" id="SM00823">
    <property type="entry name" value="PKS_PP"/>
    <property type="match status" value="6"/>
</dbReference>
<dbReference type="InterPro" id="IPR029058">
    <property type="entry name" value="AB_hydrolase_fold"/>
</dbReference>
<dbReference type="SUPFAM" id="SSF52777">
    <property type="entry name" value="CoA-dependent acyltransferases"/>
    <property type="match status" value="16"/>
</dbReference>
<dbReference type="Pfam" id="PF13193">
    <property type="entry name" value="AMP-binding_C"/>
    <property type="match status" value="6"/>
</dbReference>
<dbReference type="CDD" id="cd17646">
    <property type="entry name" value="A_NRPS_AB3403-like"/>
    <property type="match status" value="1"/>
</dbReference>
<dbReference type="eggNOG" id="COG1020">
    <property type="taxonomic scope" value="Bacteria"/>
</dbReference>
<dbReference type="FunFam" id="2.30.38.10:FF:000001">
    <property type="entry name" value="Non-ribosomal peptide synthetase PvdI"/>
    <property type="match status" value="3"/>
</dbReference>
<feature type="domain" description="Carrier" evidence="7">
    <location>
        <begin position="6179"/>
        <end position="6254"/>
    </location>
</feature>
<dbReference type="InterPro" id="IPR010071">
    <property type="entry name" value="AA_adenyl_dom"/>
</dbReference>
<dbReference type="InterPro" id="IPR000873">
    <property type="entry name" value="AMP-dep_synth/lig_dom"/>
</dbReference>
<dbReference type="CDD" id="cd19543">
    <property type="entry name" value="DCL_NRPS"/>
    <property type="match status" value="3"/>
</dbReference>
<dbReference type="GO" id="GO:0017000">
    <property type="term" value="P:antibiotic biosynthetic process"/>
    <property type="evidence" value="ECO:0007669"/>
    <property type="project" value="UniProtKB-KW"/>
</dbReference>
<dbReference type="GO" id="GO:0005737">
    <property type="term" value="C:cytoplasm"/>
    <property type="evidence" value="ECO:0007669"/>
    <property type="project" value="TreeGrafter"/>
</dbReference>
<dbReference type="FunFam" id="1.10.1200.10:FF:000016">
    <property type="entry name" value="Non-ribosomal peptide synthase"/>
    <property type="match status" value="4"/>
</dbReference>
<dbReference type="Pfam" id="PF00668">
    <property type="entry name" value="Condensation"/>
    <property type="match status" value="8"/>
</dbReference>
<dbReference type="STRING" id="909613.UO65_3786"/>
<name>W7IWM5_9PSEU</name>
<protein>
    <submittedName>
        <fullName evidence="8">Siderophore biosynthesis non-ribosomal peptide synthetase module</fullName>
        <ecNumber evidence="8">2.7.7.-</ecNumber>
    </submittedName>
</protein>
<dbReference type="InterPro" id="IPR010060">
    <property type="entry name" value="NRPS_synth"/>
</dbReference>
<dbReference type="GO" id="GO:0044550">
    <property type="term" value="P:secondary metabolite biosynthetic process"/>
    <property type="evidence" value="ECO:0007669"/>
    <property type="project" value="UniProtKB-ARBA"/>
</dbReference>
<dbReference type="Gene3D" id="2.30.38.10">
    <property type="entry name" value="Luciferase, Domain 3"/>
    <property type="match status" value="4"/>
</dbReference>
<keyword evidence="4" id="KW-0677">Repeat</keyword>
<gene>
    <name evidence="8" type="ORF">UO65_3786</name>
</gene>
<evidence type="ECO:0000256" key="1">
    <source>
        <dbReference type="ARBA" id="ARBA00001957"/>
    </source>
</evidence>
<keyword evidence="3" id="KW-0597">Phosphoprotein</keyword>
<keyword evidence="8" id="KW-0548">Nucleotidyltransferase</keyword>
<dbReference type="PROSITE" id="PS00455">
    <property type="entry name" value="AMP_BINDING"/>
    <property type="match status" value="6"/>
</dbReference>
<dbReference type="CDD" id="cd19540">
    <property type="entry name" value="LCL_NRPS-like"/>
    <property type="match status" value="3"/>
</dbReference>
<dbReference type="NCBIfam" id="TIGR01720">
    <property type="entry name" value="NRPS-para261"/>
    <property type="match status" value="2"/>
</dbReference>
<evidence type="ECO:0000256" key="2">
    <source>
        <dbReference type="ARBA" id="ARBA00022450"/>
    </source>
</evidence>
<evidence type="ECO:0000256" key="4">
    <source>
        <dbReference type="ARBA" id="ARBA00022737"/>
    </source>
</evidence>
<accession>W7IWM5</accession>
<dbReference type="NCBIfam" id="NF004282">
    <property type="entry name" value="PRK05691.1"/>
    <property type="match status" value="7"/>
</dbReference>
<dbReference type="InterPro" id="IPR020845">
    <property type="entry name" value="AMP-binding_CS"/>
</dbReference>
<evidence type="ECO:0000259" key="7">
    <source>
        <dbReference type="PROSITE" id="PS50075"/>
    </source>
</evidence>
<feature type="domain" description="Carrier" evidence="7">
    <location>
        <begin position="964"/>
        <end position="1039"/>
    </location>
</feature>
<dbReference type="Pfam" id="PF00501">
    <property type="entry name" value="AMP-binding"/>
    <property type="match status" value="6"/>
</dbReference>
<evidence type="ECO:0000256" key="6">
    <source>
        <dbReference type="SAM" id="MobiDB-lite"/>
    </source>
</evidence>
<feature type="domain" description="Carrier" evidence="7">
    <location>
        <begin position="7261"/>
        <end position="7336"/>
    </location>
</feature>
<dbReference type="RefSeq" id="WP_035284300.1">
    <property type="nucleotide sequence ID" value="NZ_AYXG01000139.1"/>
</dbReference>
<dbReference type="FunFam" id="3.40.50.980:FF:000001">
    <property type="entry name" value="Non-ribosomal peptide synthetase"/>
    <property type="match status" value="4"/>
</dbReference>
<dbReference type="GO" id="GO:0016779">
    <property type="term" value="F:nucleotidyltransferase activity"/>
    <property type="evidence" value="ECO:0007669"/>
    <property type="project" value="UniProtKB-KW"/>
</dbReference>
<dbReference type="InterPro" id="IPR020806">
    <property type="entry name" value="PKS_PP-bd"/>
</dbReference>
<comment type="cofactor">
    <cofactor evidence="1">
        <name>pantetheine 4'-phosphate</name>
        <dbReference type="ChEBI" id="CHEBI:47942"/>
    </cofactor>
</comment>
<dbReference type="InterPro" id="IPR042099">
    <property type="entry name" value="ANL_N_sf"/>
</dbReference>
<dbReference type="InterPro" id="IPR045851">
    <property type="entry name" value="AMP-bd_C_sf"/>
</dbReference>
<feature type="region of interest" description="Disordered" evidence="6">
    <location>
        <begin position="4236"/>
        <end position="4281"/>
    </location>
</feature>
<dbReference type="Gene3D" id="3.30.559.10">
    <property type="entry name" value="Chloramphenicol acetyltransferase-like domain"/>
    <property type="match status" value="8"/>
</dbReference>
<sequence>MRQPKFDDVLPLAPLQAGLLFHAMHDGREADVYAAQLTLDLADGVDPGRLRAAVAALLARHANLRAAFRPRASGDPVQVVARAVEPDWRELDLTGATPAERAATADRLAAEDRARPFDLARPPLLRCTLLRLDERLHRLVWTHHHILLDGWSVPVLVRELGALYTGATLPPVTPHRDHLAWLDRQDRAAAARAWRAELADLDGPTLVAGRTGSAAPEQLTAELTEEQTAALTAVARAAELTTSTLVQGAWAVVLGALTGRRDVVFGTTVSGRPADLPGAESMVGLFINTVPVRVPLDPAAPVLDLLRGLRDRQAGLLEHQHLGLPEVQRAAGLRELFDTLLVFENFPLDPAAAPPAAGEPRITAAHLRGAAHYPLVLVAVPGPRLRLRLDHRPDAVPRQRAERALAWLVRALTGQAADPRRPLGLLDPVDPAERARFARAGNDTAVPVPATSPAALFEAQAARTPDAVALVSGADALTFAEVDAEANRLAHLLAERGIGPERVVGLFLPRSARTVVALLAVLKAGAAYLPLDPALPPARVALLLADTAAAAVLTTTATAAALPPGHGVPIVELDDPGVRARLRGRAATAPTDAERTTPLLPEHPAHVIHTSGSTGRPKGVVVGHAAVANYCAVLPAALPHPALWEPGGRMGLTSSFLFDASIKQLAAMLHGATLHVLGEELLTDAVELVEYARQHRLDALHATPSQLPVLVEAGLLSGDRAPRVLLVGGEELDAVRWAELAALDDVTAFNTYGPTEATVSALAARVDGGEPVLGLPLGNVRAHVLDAALRPAPPGVPGELYLAGAGLARGYLGQVGLTAERFVADPFGPAGTRMYRTGDLAARDERGRVRFLGRTDRQVKVRGHRVELGEVEAALRAHPAVADAAAAVRGREQTERALVGYVVPTGGGDRLDLDALRRDLGATLPAHLVPTTLVPLVELPLTATGKLDHAALPSPRHAPAASRPPRTPREEVLCGLFAEVLGVGRVGIDDDFFALGGHSLLATRLVTRIRATLGVDLPLRALFDAPTVVGTAARLAEADRAAGGGPARVRPPLVAGPRPDRVPLSPGQRRLWFLNQFDHSGAAYHVTLAVRLRGPLDARALRAALEDLVRRHESLRTVFPAEDGEPRQHVLDAATAHPEQVGAAVDEGDLPGVLAAEAAREFDLAVDLPFRSALYALGAEEHVLLVVVHHIACDGWSLTPLARDLTTAYLARSGGRAPEFTPLPVHYADHTLWHNAVLGDADDPDSALHHHLAHWADALRGIPATTPLPTSRPRPATATHAGDHIGFTIPPALHGRLAALTRTHRATVHMTLQTALAALLTRLGAGTDIALGTPTANRTHDALDNVVGFFVNTLVLRTDTGADPTLRQLLARTRQTNLTAYAHQDTPFDQLVEHLNPQRVPGGHPLFQVMLVVQNTAAPALELPGVLVEHQPVATGGAKFDLTFQFSERWTADGGPDGVDGHLEFRTDLFDRAAARAIAERLLRVLDALATDPDQRLSQVEVLDPAERRRFLRADAPPAPPQATLAELFAAQAAATPEATALVEPDGTTRTHAWLHRRANRLAHFLLARGAAPEKAVAVALRRSVDQVVAALAVVKSGATYLPLDPDHPAHRLAAVVADARPVVLLSDERTAAALADVPDAAWTALDAPGVRAELAGLPDREPTDAERGGPPHPARAAYLIHTSGSTGTPKGVVVSHTGVAALVATQRERLGVRPGSRVLRFASPAFDASVWELCMALGTGAALVLPPDEPMTPDLLVDLLAEHRVTHLTAPPSVLAELAPEDVPAGVTLVLAGEALPAELAGRWGPVHRLVNAYGPTETTVCATVSDPLRTAAAPIGTPIAGAGVHVLDGHLRPVPPHVVGELYVAGPALARGYLGRPGETALRFVADPFGTAAAGTAGGRLYRTGDRARWTADGVLEFVGRVDEQVQVRGVRVEPGEVEAALAALPGVAGAAVVARTDTPGEQRLVAFVSAAPGHDVDPARLRHLLGTRLPRHLVPALVVALGALPRTASGKTDRRRLATDPLPPTATGAPARQPGTPHEELLRGLFADVLGVPGVGVDDDFFDLGGHSLLATRLTARVRAALGVDLGVRSVFETPTAAGLAERLDRARPGGAGRPPLRRAVLPDRVPLSSGQRRLWLLNRIEDSGAAYNMPLSLRLTGELDREALRGALHDVVARHEPLRTVFPERGGEPHQLVLDPGSATGADLVLVEVGAGRLDHAVDAELAKGFDLTVEPPLRATLFALGPAEHHLLLSIHHIAADGWSLGPLLTDVANAYAARCRGLRFAPPPLPVRYADYALWQRELLGSADDPGSRAAAELAFWGTALAGLPDELALPTDRRRPVEPSGRGDRIAFPLDARLHGRIAALARRERVSVFMVLHAGVAALLTRLGAGTDLPLGTPIAGRTDTALDSLVGNFVNTLVLRTDTSGDPTHRDLLARVRDTDLAAYAHQDLPFEQLVDHLNPPRSLSRHPLFQVMLTLQNTEPPATRAPGLDVAYVPAGPPSAKFDLSFSFAEQGTADGDPAGVAASVEFDLDLFDRSTAERITGWLRRVLTAMTDDPDQPISRVDLVDGPQRERLLDLGRGPVREVPAVGVHALIGAWADRTPHAPAVLCGAEVVTHAELDARANRLARLLRARGVGAGRVVAVALPRSAGLLVALLAVLKAGAAYLPLDPDHPAGRTAALLADARPALLLATEDIDSAGTPTLVLDAPGVRDELAGLSPERIPAVESTGDSAAYVVYTSGSTGEPKGVVVSHSALTNYVAWAREEFPGAVGVAVLHSSTAYDLAATTLFVPLAAGGCLRVEKSADAFAATDDDPGEARPCTFLKVTPSHLALFDSAPERMSPTEDLVIGGEQLHASALGDWRERHPAAAVTNHYGPTEATIGCVRHRVAPGAPLSDGPVPIGRPACNTRVLVLDEHLRPVPTGVPGELYLAGAQLARGYLDRPGLTAQRFVAAPYGPPGTRAYRTGDLVRWTADGVLEYLGRVDEQVKLRGFRVEPAEVEAAARRHPAISRAVVSLDHGTGGAGAARLVAHVVPRAGHTLPGQAALREFLGASLPEHMVPAVFVPLAELPLTPNGKLDRAALPAPVDPGTTATTRAPRTRREAVLCGLVAELLNRPEVGADDDFFALGGDSITSIQLVARARRAGLVLTAREVFLRRTVAALARTARELTDHVVVDPAAGVGEVPLTPAVHDLRELGGPIGAFNQSMLLRVPAELTTEQAVTVLQALLDRHDALRVRLLRRADGSWRLRVPEPGSARAEDLLTTVRCPDPGTDLAELVTAHGTAAVGELDPEAGVVVRAVRFATGRPDGDRLLLVVHHLAVDGVSWRILLPDLAAAWAAVRTGAAPDLEPVGTPFRRWAQHLVTAALDPARTAELPGWVAVLDGEDPQLGARPVRPGEDLRRDAGHLTLSLPVATTEALLTEVPARHHAAVNDVLLTGLALAVTAWRRGRGADTTAVVVEVEGHGREEIAPGLDLSRTVGWFTATFPVRLDAGPVDPAEALRGGPAAGMALKRVKEQLRAVPDNGIGHGLLRHLDPTAAATLAALPTPQIGFNYLGRFGSGGQVGDFGPADEPHAVPTADPDMPVVHAVDITAITHDGADGPRLDAVWSWPSGVLDEAAVRELAELWFAALTGLVEHTGQPGAGGFTPSDFPLADLDQAELDGLQRDLPGLVEVLPLAPLQQGLLFHALYDGPGSGERGHDAYTGQLTVDLDGPWRPERLRAAAAALVDRHAALRTAIRHTGLRTPAQVVLDRVDLPWREVDLSGAGGRRAEEFAALLAADRAERFDVSTAPLIRFLLVRLGERHARLVLTHHHLVLDGWSTPALLRDLVALHGGAADLPAPTPYRDHLAWLATQDRDAAREAWRTALADLPGPTLVAPDAGHAGRVKPTRIGAELPEDTTAALTAVGRRCGLTTNTLVQGAWAVVLSALTGRDDVVFGATVAGRPPEVAGIESMVGLFVNTVPVRVRLDPAARVVDLLARLQDEQTRLMAHQHLGLAEVQRVAGVGPLFDSAVVFENFPFDAGPGEPPAAELRITGVHGQDSTHYPLGLAAVPGPRLRLGLHHHPEHVPDRLARTALRGLVRVLGAIAADPGLPVAGLDLLAPDERERLRRWGAPAAPVPPATLPALFEARVERTPDAVAVDCPDTGPVTYAELNARANRLARPLIAAGTGPERVVALALPRSVALVVAVLAVAKAGGAFLPVEPDLPEPRLRTLLDDTRPVLVLATADRPLPAPTGVPRVEVDLAGAPTTPTGTDSTDSTDSTEQDSANPTDADRAASLLPAHPAYVIPTSGSTGTPKCVVVAHTGLASLAGGHAERLGLDRHSRVLQVAAPHFDVVVGELAMTLLSGAALVLPGAGRDPVGPELAALVDEHRATHLMVVASVLATVPPAALPSLRCLVVGGEALSAGLVARWSAGRRVLNAYGPTEATVCATLSDPLSGDAAPAIGRPNPGVRAHVLDAALRPVPEGLTGELYLAGDCLARGYLRQPGTDAQRFVADPFGPPGARMYRTGDLARWRGTGELEFVARADRQVKVRGFRIEPGEVESVLLRHGGVAQAAVVVREDAPGVRRLVAYAVPGPGARLDPAEVRAHVAAALPDRMVPAAVVELAALPVGPTGKLDRRALPAPDFTASTTAQAPRTAAEEVLCALCADLLGLPSVGVRDDFFDLGGDSIVSIQLVARARAADLVFTPREVFSHRTVERLAAIARPARPGSTPEDAWGEVPLTPIAHWLRERGGPVDEFNQSVLLDTPPDCAPGRLAAALQALLDHHEALRMRLERPADGPWRLSVGPTAPVPAEDLLTTVDLTGLDPSEHAAAVDRAAVAARRALDPGAGALLRAVWFDAGADTPGRLLLVVHHLAVDGVSWRILLPDLHAAWAAVSAGRAPGLAPVGTPLRRWARQLPERAEAVDRAGELAHWTAVLRTPDPLLLDRPLDPAADTASTAARFTAELPAELTSALLTRVPAAFHAGVDHVLLTALALAVARWRGRRAAAGSAVLVDLEGHGRHEGDTGADLSRTVGWFTAIHPVRLDPGEVGWAEVRAGGDGVGRAVKRVKEQLRAVPDHGVGFGLLRYLRPEAGAVLAALPTPQIGFNYLGRFGAGAGGLDRAAPGTDRAALTADLPAAHAVEVNAVTHEHPDGPRLRATATWPRTALAEAEVAELIELWRHALEGITRHVDAGGGGHTGSDFPLVELSQREVDHLAAAVPGLADVLPLAPLQGGLLFHAWYDDRADDLYAVQLAIDLDGPWEPARLRAAADAVVARHDNLRACFPRRASGGPVQVIAGDVRPEWHEVDLSGAADPAAELERVAERDRTRRFRLDHPPLLRFTVVRVAADRYRLLMTNHHVLLDGWSTPVLVRELFELYHGGAAAGPPIAPYRDHLTWLSTWDRGAAERAWRDHLAGVEEPTLVATAPPDWTPTAPGRRTGELDRAVGDALSAAARRLGLTTNTVVQGAWAVVLGALTGRADVVFGTIVSGRPPEVDGVEAMVGLFINAVPVRVDLTPGRGAARALTELQDAQARMAEHQYLPLADVQRLAGTAGGAGRSTDLFDTVVTFENYPTDPRAIALPDTGLRISGVSGRDANHYALSLTVRAGERLRFRLDHQPGLIDREQAERVLARLLRVLRAVAADPERDLATIDVLDDAERHELLVVRNDTARELPPTTLSQLVEAQVSRTPEATAVVFEDTEVSYADLDARANRLARLLAARGVGAEDVVAVAVPRSVELVVCLLAVVKAGAAYLPVDAEYPADRIAYTLADSRPVVALTVGGGGGLPAGAAAVPAVVLDDPAVVAELATLPADGPTPVAGPDHPAYVIYTSGSTGRPKGVVIPHRGIVNRVLWAQDTYGLTAEDRVLQKTPSSFDVSVWEFFWPLAVGAATVLAKPGGHRDPAYLAGLVRRAGVTTAHFVPPMLRVFVDEPTTALCTGLKRVIYGGELLSDELRADFFRVLGADLWNLYGPTEVSVDTTAFHCPRDRGPGMVPIGRPLWNTRVYVLDHALRPVPPGVPGELYLAGVQLARGYLGQPGQTAHRFVADPLGGPGERMYRTGDLVWWNAEGQLEFLGRTDDQVKIRGFRIEPGEVESVLDSHPDLAKVCVVTRRDPRGDRQIVAYLVPRSGRSPEVAAIRAHAEAALPEYMVPAAFVVLDVLPLLPNGKVDRSALPEPQVRGERAARAPRTPTEDILCELMADVLGAPAVGPDDGFFHLGGHSLLATRLVSRIRAVLGVDLSVRAVFEEPTPAGLAGLLGAADGAGRPPLTAGPRPERVPLSFAQRRLWFLDRFEDAGPTYHVPVALRVSGRVDATALAEALADLVTRHESLRTVFAETDGQPHQVVLDPDGLRPDLRRVPADEAGLPALVAAAVSEPFDLAADLPLRAALFDLGGDRHVLLLVLHHIASDGWSMAPLMRDLAAAYTARLGGGAPGWAPLPAQYADYTLWQRAVLGDEDDPTSPVHRQTGFWRERLAGLPEELALPVDRPRPATTRHRGDWIAFRLDPGPHAELVAFARQNQATVFMVLQAGLAVLLTRLGAGTDIPIGTPVGGRTDSALDELVGFFVNTLVLRTDTSGDPSFRALLARVREADLAAYANQDVPFERLVEVLRPERSAARHPLFQVMLALQNNARAAVELPGLRTEQVPVGLGTSRFDLLFSMAESRAEDGTPNGVNGALEFSTELFDRGTVERLAATFTRLLAAVLAEPDTPVTAVEVLTPDERHELLVTRNDTAHPVRARSVPELFAEQVARTPGGPAALWADEETDPAGNSAAGLGYAELDERSTRLARLLIGRGAGPERVVALLLPRSPELVVAVLAVLKAGAAYLPLDPEDPAQRVADLLADVEPHLVLSTGEITARLPGAAAGVAWLALDDPATLAAVAATPATAITDADRTAAVRPQNPAYVVHTSGSTGRPKAVVMPVRGLVNLLSWHRSALPGGPGTRTAQFTALAFDFAVQEVLSTLVAGKTLVIPPERVRRDATALARWIDRYGVNELFAPNPAVEALVEAAGDLGTALPSLTDVLQGGEALALGGGLRAFHAALPGRRLHNVYGPAETHAVTTHTLPADPVGWPGTAPISGPLWNTRLYVLDARLAPVPSGVPGELYAAGAGVARGYHRRPGLTAERFLPDPFAGTGERMYRTGDLVRWTGAGELEFLGRADQQVKVRGFRVEPGEVQAVLAAQPGVAQAAVVARADGSTTGLVAYLVPAAGHEVDRELVRGRVAAALPGHMVPAAFVVLDALPLTRNGKVDRAALPAPLPGGPGARRARTPHEEVLCGIFADVLGLPSVGIDDSFFELGGHSLLVPRVVARVRAAFGAELTLRALFEAPTVAGLATLLDTGVGEHDALAVLLPLRRGGDAPPVFCVSPGGGLGWPFAALLPHIPAEHPVYGLQARAYTEPDALPSTVAEVAEDYLGEIRSVRPHGPYHLLGWSFGGPVAHVVATRLQAAGEEVALLAVLDTYPTTLATAGAAQAGPDVEPVGRGVALELLLEVAGCDPRDLGDGEPTPEAVAALLRERGSAIGAFVESELPGFLRVMDNNVRVVHTADLGRFRGDLLLFTATVGKSDPGSLARRWLPHVDGAVRPHLIGCRHAEMMRPGPAAEIGRVLAARLDTTRRHDTAHPRGTQR</sequence>
<dbReference type="Gene3D" id="3.40.50.980">
    <property type="match status" value="8"/>
</dbReference>
<dbReference type="InterPro" id="IPR036736">
    <property type="entry name" value="ACP-like_sf"/>
</dbReference>
<dbReference type="PANTHER" id="PTHR45527">
    <property type="entry name" value="NONRIBOSOMAL PEPTIDE SYNTHETASE"/>
    <property type="match status" value="1"/>
</dbReference>
<evidence type="ECO:0000313" key="9">
    <source>
        <dbReference type="Proteomes" id="UP000019277"/>
    </source>
</evidence>
<proteinExistence type="predicted"/>
<dbReference type="Pfam" id="PF00550">
    <property type="entry name" value="PP-binding"/>
    <property type="match status" value="6"/>
</dbReference>
<reference evidence="8 9" key="1">
    <citation type="journal article" date="2014" name="Genome Announc.">
        <title>Draft Genome Sequence of the Antitrypanosomally Active Sponge-Associated Bacterium Actinokineospora sp. Strain EG49.</title>
        <authorList>
            <person name="Harjes J."/>
            <person name="Ryu T."/>
            <person name="Abdelmohsen U.R."/>
            <person name="Moitinho-Silva L."/>
            <person name="Horn H."/>
            <person name="Ravasi T."/>
            <person name="Hentschel U."/>
        </authorList>
    </citation>
    <scope>NUCLEOTIDE SEQUENCE [LARGE SCALE GENOMIC DNA]</scope>
    <source>
        <strain evidence="8 9">EG49</strain>
    </source>
</reference>
<dbReference type="GO" id="GO:0043041">
    <property type="term" value="P:amino acid activation for nonribosomal peptide biosynthetic process"/>
    <property type="evidence" value="ECO:0007669"/>
    <property type="project" value="TreeGrafter"/>
</dbReference>
<dbReference type="PROSITE" id="PS50075">
    <property type="entry name" value="CARRIER"/>
    <property type="match status" value="6"/>
</dbReference>
<dbReference type="NCBIfam" id="TIGR01733">
    <property type="entry name" value="AA-adenyl-dom"/>
    <property type="match status" value="6"/>
</dbReference>
<dbReference type="PROSITE" id="PS00012">
    <property type="entry name" value="PHOSPHOPANTETHEINE"/>
    <property type="match status" value="5"/>
</dbReference>
<dbReference type="PATRIC" id="fig|909613.9.peg.3787"/>
<dbReference type="GO" id="GO:0031177">
    <property type="term" value="F:phosphopantetheine binding"/>
    <property type="evidence" value="ECO:0007669"/>
    <property type="project" value="InterPro"/>
</dbReference>
<dbReference type="Pfam" id="PF00975">
    <property type="entry name" value="Thioesterase"/>
    <property type="match status" value="1"/>
</dbReference>
<organism evidence="8 9">
    <name type="scientific">Actinokineospora spheciospongiae</name>
    <dbReference type="NCBI Taxonomy" id="909613"/>
    <lineage>
        <taxon>Bacteria</taxon>
        <taxon>Bacillati</taxon>
        <taxon>Actinomycetota</taxon>
        <taxon>Actinomycetes</taxon>
        <taxon>Pseudonocardiales</taxon>
        <taxon>Pseudonocardiaceae</taxon>
        <taxon>Actinokineospora</taxon>
    </lineage>
</organism>
<keyword evidence="2" id="KW-0596">Phosphopantetheine</keyword>
<dbReference type="GO" id="GO:0072330">
    <property type="term" value="P:monocarboxylic acid biosynthetic process"/>
    <property type="evidence" value="ECO:0007669"/>
    <property type="project" value="UniProtKB-ARBA"/>
</dbReference>
<dbReference type="Gene3D" id="3.30.559.30">
    <property type="entry name" value="Nonribosomal peptide synthetase, condensation domain"/>
    <property type="match status" value="8"/>
</dbReference>
<dbReference type="FunFam" id="3.30.559.30:FF:000001">
    <property type="entry name" value="Non-ribosomal peptide synthetase"/>
    <property type="match status" value="1"/>
</dbReference>
<feature type="domain" description="Carrier" evidence="7">
    <location>
        <begin position="3101"/>
        <end position="3175"/>
    </location>
</feature>
<dbReference type="Gene3D" id="1.10.1200.10">
    <property type="entry name" value="ACP-like"/>
    <property type="match status" value="5"/>
</dbReference>
<feature type="region of interest" description="Disordered" evidence="6">
    <location>
        <begin position="2012"/>
        <end position="2039"/>
    </location>
</feature>
<dbReference type="InterPro" id="IPR025110">
    <property type="entry name" value="AMP-bd_C"/>
</dbReference>
<evidence type="ECO:0000313" key="8">
    <source>
        <dbReference type="EMBL" id="EWC60856.1"/>
    </source>
</evidence>
<dbReference type="InterPro" id="IPR009081">
    <property type="entry name" value="PP-bd_ACP"/>
</dbReference>
<feature type="compositionally biased region" description="Low complexity" evidence="6">
    <location>
        <begin position="4252"/>
        <end position="4269"/>
    </location>
</feature>
<dbReference type="GO" id="GO:0008610">
    <property type="term" value="P:lipid biosynthetic process"/>
    <property type="evidence" value="ECO:0007669"/>
    <property type="project" value="UniProtKB-ARBA"/>
</dbReference>
<dbReference type="SUPFAM" id="SSF47336">
    <property type="entry name" value="ACP-like"/>
    <property type="match status" value="6"/>
</dbReference>
<dbReference type="InterPro" id="IPR023213">
    <property type="entry name" value="CAT-like_dom_sf"/>
</dbReference>
<dbReference type="FunFam" id="3.30.300.30:FF:000015">
    <property type="entry name" value="Nonribosomal peptide synthase SidD"/>
    <property type="match status" value="1"/>
</dbReference>
<dbReference type="CDD" id="cd05930">
    <property type="entry name" value="A_NRPS"/>
    <property type="match status" value="2"/>
</dbReference>
<dbReference type="InterPro" id="IPR001242">
    <property type="entry name" value="Condensation_dom"/>
</dbReference>
<keyword evidence="5" id="KW-0045">Antibiotic biosynthesis</keyword>
<dbReference type="Gene3D" id="3.30.300.30">
    <property type="match status" value="6"/>
</dbReference>
<dbReference type="SUPFAM" id="SSF53474">
    <property type="entry name" value="alpha/beta-Hydrolases"/>
    <property type="match status" value="1"/>
</dbReference>
<keyword evidence="8" id="KW-0808">Transferase</keyword>
<dbReference type="Gene3D" id="3.40.50.12780">
    <property type="entry name" value="N-terminal domain of ligase-like"/>
    <property type="match status" value="2"/>
</dbReference>
<dbReference type="InterPro" id="IPR006162">
    <property type="entry name" value="Ppantetheine_attach_site"/>
</dbReference>
<dbReference type="CDD" id="cd19534">
    <property type="entry name" value="E_NRPS"/>
    <property type="match status" value="1"/>
</dbReference>
<dbReference type="InterPro" id="IPR001031">
    <property type="entry name" value="Thioesterase"/>
</dbReference>